<dbReference type="AlphaFoldDB" id="A0A248JUH8"/>
<dbReference type="InterPro" id="IPR050250">
    <property type="entry name" value="Macrolide_Exporter_MacB"/>
</dbReference>
<evidence type="ECO:0000256" key="1">
    <source>
        <dbReference type="ARBA" id="ARBA00004651"/>
    </source>
</evidence>
<keyword evidence="10" id="KW-1185">Reference proteome</keyword>
<sequence>MKMLGNFLRVAVRILVRDRMYTLLNVAGLAIGIAAASMLGLYVWHETHYDGFFSKAGQIYRVDKTEFVPGRMPITYDSTAKPLGPMLKQDFPEVEAMVRVHSEPVVVSRDGNAFRERMQVVDGDFFRLFDLPFIAGDPGTALAAPGTVVLPESLARKYFNGVDILGRTLTLTNGISLTVSGVIRDLPTNTHLRREAMLTNIGTRLGENFDGWFARMDTTWNTNFIRTYILVKPGTDPAALTARFPAFLAARDPNYLSTGTNKPAKALVLTGLTHIHTDPTGVPANLLGVLHGLLAVAAVVLGIAIVNFVNLSTARSSLRVREVAVRKALGAPRGLLIGQFLVESVLLTLVAAVLGYVLLEMLMPTFVSALGIRFDRGYLYSPWLLVAELAGVLAVGGLAGLYPALVLSRPTASVLLKGGTVSSGGSAVRTLLVVAQFSAAILLAISTIVIFQQTRYVSSQQLGFNADGVLLVRELHQPEARAHIESFRQALLRIPGVAQAGASFHAPADGSDSTDNYHVPGTVDDGTIVFRSEFIGHDYLQAMGVRLLAGRLFDRAATADALRDPAAAAPTEGIHNVRPTDPLGRTVVLSWRAVQRLGFHTAEEAVGRQVIYDVDYPLTIIGVVDDWQFNSARTELQPTAFLLDERGLDVMAVHLTPVAGAATLAAIDQLWKDTFPTIPENREFLDDHIRDAYTGEMRQGTLLAGFTGLAILIACLGLFGLAAFTAQRRTKEIGLRKVLGAGVTDIVRLLVWQFSKPVMVANLIAWPLAWLGLRRWLQGYAYRIELNPLVFAVAGLAALVIAWVTVAGHAARVAAAKPVDALRYE</sequence>
<evidence type="ECO:0000259" key="8">
    <source>
        <dbReference type="Pfam" id="PF12704"/>
    </source>
</evidence>
<evidence type="ECO:0000256" key="2">
    <source>
        <dbReference type="ARBA" id="ARBA00022475"/>
    </source>
</evidence>
<evidence type="ECO:0000256" key="5">
    <source>
        <dbReference type="ARBA" id="ARBA00023136"/>
    </source>
</evidence>
<dbReference type="RefSeq" id="WP_088872749.1">
    <property type="nucleotide sequence ID" value="NZ_CP022111.1"/>
</dbReference>
<dbReference type="PANTHER" id="PTHR30572:SF18">
    <property type="entry name" value="ABC-TYPE MACROLIDE FAMILY EXPORT SYSTEM PERMEASE COMPONENT 2"/>
    <property type="match status" value="1"/>
</dbReference>
<feature type="transmembrane region" description="Helical" evidence="6">
    <location>
        <begin position="289"/>
        <end position="313"/>
    </location>
</feature>
<keyword evidence="3 6" id="KW-0812">Transmembrane</keyword>
<dbReference type="GO" id="GO:0022857">
    <property type="term" value="F:transmembrane transporter activity"/>
    <property type="evidence" value="ECO:0007669"/>
    <property type="project" value="TreeGrafter"/>
</dbReference>
<dbReference type="EMBL" id="CP022111">
    <property type="protein sequence ID" value="ASG22131.1"/>
    <property type="molecule type" value="Genomic_DNA"/>
</dbReference>
<dbReference type="InterPro" id="IPR003838">
    <property type="entry name" value="ABC3_permease_C"/>
</dbReference>
<keyword evidence="2" id="KW-1003">Cell membrane</keyword>
<dbReference type="Pfam" id="PF02687">
    <property type="entry name" value="FtsX"/>
    <property type="match status" value="2"/>
</dbReference>
<reference evidence="9 10" key="1">
    <citation type="submission" date="2017-06" db="EMBL/GenBank/DDBJ databases">
        <title>Complete genome sequence of Nitrospirillum amazonense strain CBAmC, an endophytic nitrogen-fixing and plant growth-promoting bacterium, isolated from sugarcane.</title>
        <authorList>
            <person name="Schwab S."/>
            <person name="dos Santos Teixeira K.R."/>
            <person name="Simoes Araujo J.L."/>
            <person name="Soares Vidal M."/>
            <person name="Borges de Freitas H.R."/>
            <person name="Rivello Crivelaro A.L."/>
            <person name="Bueno de Camargo Nunes A."/>
            <person name="dos Santos C.M."/>
            <person name="Palmeira da Silva Rosa D."/>
            <person name="da Silva Padilha D."/>
            <person name="da Silva E."/>
            <person name="Araujo Terra L."/>
            <person name="Soares Mendes V."/>
            <person name="Farinelli L."/>
            <person name="Magalhaes Cruz L."/>
            <person name="Baldani J.I."/>
        </authorList>
    </citation>
    <scope>NUCLEOTIDE SEQUENCE [LARGE SCALE GENOMIC DNA]</scope>
    <source>
        <strain evidence="9 10">CBAmC</strain>
    </source>
</reference>
<dbReference type="KEGG" id="nao:Y958_14220"/>
<feature type="transmembrane region" description="Helical" evidence="6">
    <location>
        <begin position="21"/>
        <end position="44"/>
    </location>
</feature>
<feature type="domain" description="ABC3 transporter permease C-terminal" evidence="7">
    <location>
        <begin position="295"/>
        <end position="409"/>
    </location>
</feature>
<feature type="domain" description="ABC3 transporter permease C-terminal" evidence="7">
    <location>
        <begin position="706"/>
        <end position="813"/>
    </location>
</feature>
<evidence type="ECO:0000313" key="9">
    <source>
        <dbReference type="EMBL" id="ASG22131.1"/>
    </source>
</evidence>
<comment type="subcellular location">
    <subcellularLocation>
        <location evidence="1">Cell membrane</location>
        <topology evidence="1">Multi-pass membrane protein</topology>
    </subcellularLocation>
</comment>
<dbReference type="Pfam" id="PF12704">
    <property type="entry name" value="MacB_PCD"/>
    <property type="match status" value="1"/>
</dbReference>
<feature type="transmembrane region" description="Helical" evidence="6">
    <location>
        <begin position="789"/>
        <end position="811"/>
    </location>
</feature>
<accession>A0A248JUH8</accession>
<feature type="transmembrane region" description="Helical" evidence="6">
    <location>
        <begin position="379"/>
        <end position="407"/>
    </location>
</feature>
<feature type="transmembrane region" description="Helical" evidence="6">
    <location>
        <begin position="702"/>
        <end position="726"/>
    </location>
</feature>
<proteinExistence type="predicted"/>
<feature type="transmembrane region" description="Helical" evidence="6">
    <location>
        <begin position="428"/>
        <end position="451"/>
    </location>
</feature>
<dbReference type="GO" id="GO:0005886">
    <property type="term" value="C:plasma membrane"/>
    <property type="evidence" value="ECO:0007669"/>
    <property type="project" value="UniProtKB-SubCell"/>
</dbReference>
<keyword evidence="5 6" id="KW-0472">Membrane</keyword>
<keyword evidence="4 6" id="KW-1133">Transmembrane helix</keyword>
<gene>
    <name evidence="9" type="ORF">Y958_14220</name>
</gene>
<name>A0A248JUH8_9PROT</name>
<dbReference type="InterPro" id="IPR025857">
    <property type="entry name" value="MacB_PCD"/>
</dbReference>
<evidence type="ECO:0000313" key="10">
    <source>
        <dbReference type="Proteomes" id="UP000197153"/>
    </source>
</evidence>
<dbReference type="Proteomes" id="UP000197153">
    <property type="component" value="Chromosome 2"/>
</dbReference>
<feature type="transmembrane region" description="Helical" evidence="6">
    <location>
        <begin position="334"/>
        <end position="359"/>
    </location>
</feature>
<evidence type="ECO:0000259" key="7">
    <source>
        <dbReference type="Pfam" id="PF02687"/>
    </source>
</evidence>
<evidence type="ECO:0000256" key="3">
    <source>
        <dbReference type="ARBA" id="ARBA00022692"/>
    </source>
</evidence>
<organism evidence="9 10">
    <name type="scientific">Nitrospirillum viridazoti CBAmc</name>
    <dbReference type="NCBI Taxonomy" id="1441467"/>
    <lineage>
        <taxon>Bacteria</taxon>
        <taxon>Pseudomonadati</taxon>
        <taxon>Pseudomonadota</taxon>
        <taxon>Alphaproteobacteria</taxon>
        <taxon>Rhodospirillales</taxon>
        <taxon>Azospirillaceae</taxon>
        <taxon>Nitrospirillum</taxon>
        <taxon>Nitrospirillum viridazoti</taxon>
    </lineage>
</organism>
<evidence type="ECO:0000256" key="6">
    <source>
        <dbReference type="SAM" id="Phobius"/>
    </source>
</evidence>
<protein>
    <submittedName>
        <fullName evidence="9">Uncharacterized protein</fullName>
    </submittedName>
</protein>
<evidence type="ECO:0000256" key="4">
    <source>
        <dbReference type="ARBA" id="ARBA00022989"/>
    </source>
</evidence>
<dbReference type="PANTHER" id="PTHR30572">
    <property type="entry name" value="MEMBRANE COMPONENT OF TRANSPORTER-RELATED"/>
    <property type="match status" value="1"/>
</dbReference>
<feature type="domain" description="MacB-like periplasmic core" evidence="8">
    <location>
        <begin position="22"/>
        <end position="244"/>
    </location>
</feature>